<evidence type="ECO:0000256" key="1">
    <source>
        <dbReference type="ARBA" id="ARBA00006484"/>
    </source>
</evidence>
<dbReference type="SMART" id="SM00822">
    <property type="entry name" value="PKS_KR"/>
    <property type="match status" value="1"/>
</dbReference>
<evidence type="ECO:0000256" key="2">
    <source>
        <dbReference type="ARBA" id="ARBA00023002"/>
    </source>
</evidence>
<feature type="domain" description="Ketoreductase" evidence="3">
    <location>
        <begin position="7"/>
        <end position="188"/>
    </location>
</feature>
<proteinExistence type="inferred from homology"/>
<dbReference type="Pfam" id="PF13561">
    <property type="entry name" value="adh_short_C2"/>
    <property type="match status" value="1"/>
</dbReference>
<protein>
    <submittedName>
        <fullName evidence="4">3-oxoacyl-[acyl-carrier protein] reductase</fullName>
        <ecNumber evidence="4">1.1.1.100</ecNumber>
    </submittedName>
</protein>
<dbReference type="InterPro" id="IPR036291">
    <property type="entry name" value="NAD(P)-bd_dom_sf"/>
</dbReference>
<dbReference type="OrthoDB" id="9803333at2"/>
<dbReference type="EMBL" id="APVH01000008">
    <property type="protein sequence ID" value="EPX85696.1"/>
    <property type="molecule type" value="Genomic_DNA"/>
</dbReference>
<comment type="caution">
    <text evidence="4">The sequence shown here is derived from an EMBL/GenBank/DDBJ whole genome shotgun (WGS) entry which is preliminary data.</text>
</comment>
<dbReference type="RefSeq" id="WP_020039626.1">
    <property type="nucleotide sequence ID" value="NZ_KE557273.1"/>
</dbReference>
<dbReference type="SUPFAM" id="SSF51735">
    <property type="entry name" value="NAD(P)-binding Rossmann-fold domains"/>
    <property type="match status" value="1"/>
</dbReference>
<dbReference type="Gene3D" id="3.40.50.720">
    <property type="entry name" value="NAD(P)-binding Rossmann-like Domain"/>
    <property type="match status" value="1"/>
</dbReference>
<dbReference type="EC" id="1.1.1.100" evidence="4"/>
<dbReference type="InterPro" id="IPR057326">
    <property type="entry name" value="KR_dom"/>
</dbReference>
<evidence type="ECO:0000313" key="5">
    <source>
        <dbReference type="Proteomes" id="UP000015347"/>
    </source>
</evidence>
<dbReference type="eggNOG" id="COG1028">
    <property type="taxonomic scope" value="Bacteria"/>
</dbReference>
<keyword evidence="5" id="KW-1185">Reference proteome</keyword>
<dbReference type="Proteomes" id="UP000015347">
    <property type="component" value="Unassembled WGS sequence"/>
</dbReference>
<comment type="similarity">
    <text evidence="1">Belongs to the short-chain dehydrogenases/reductases (SDR) family.</text>
</comment>
<name>S9QWE4_9RHOB</name>
<evidence type="ECO:0000313" key="4">
    <source>
        <dbReference type="EMBL" id="EPX85696.1"/>
    </source>
</evidence>
<accession>S9QWE4</accession>
<dbReference type="PRINTS" id="PR00081">
    <property type="entry name" value="GDHRDH"/>
</dbReference>
<dbReference type="PANTHER" id="PTHR43639:SF1">
    <property type="entry name" value="SHORT-CHAIN DEHYDROGENASE_REDUCTASE FAMILY PROTEIN"/>
    <property type="match status" value="1"/>
</dbReference>
<organism evidence="4 5">
    <name type="scientific">Salipiger mucosus DSM 16094</name>
    <dbReference type="NCBI Taxonomy" id="1123237"/>
    <lineage>
        <taxon>Bacteria</taxon>
        <taxon>Pseudomonadati</taxon>
        <taxon>Pseudomonadota</taxon>
        <taxon>Alphaproteobacteria</taxon>
        <taxon>Rhodobacterales</taxon>
        <taxon>Roseobacteraceae</taxon>
        <taxon>Salipiger</taxon>
    </lineage>
</organism>
<evidence type="ECO:0000259" key="3">
    <source>
        <dbReference type="SMART" id="SM00822"/>
    </source>
</evidence>
<reference evidence="5" key="1">
    <citation type="journal article" date="2014" name="Stand. Genomic Sci.">
        <title>Genome sequence of the exopolysaccharide-producing Salipiger mucosus type strain (DSM 16094(T)), a moderately halophilic member of the Roseobacter clade.</title>
        <authorList>
            <person name="Riedel T."/>
            <person name="Spring S."/>
            <person name="Fiebig A."/>
            <person name="Petersen J."/>
            <person name="Kyrpides N.C."/>
            <person name="Goker M."/>
            <person name="Klenk H.P."/>
        </authorList>
    </citation>
    <scope>NUCLEOTIDE SEQUENCE [LARGE SCALE GENOMIC DNA]</scope>
    <source>
        <strain evidence="5">DSM 16094</strain>
    </source>
</reference>
<dbReference type="CDD" id="cd05233">
    <property type="entry name" value="SDR_c"/>
    <property type="match status" value="1"/>
</dbReference>
<gene>
    <name evidence="4" type="ORF">Salmuc_04968</name>
</gene>
<dbReference type="PANTHER" id="PTHR43639">
    <property type="entry name" value="OXIDOREDUCTASE, SHORT-CHAIN DEHYDROGENASE/REDUCTASE FAMILY (AFU_ORTHOLOGUE AFUA_5G02870)"/>
    <property type="match status" value="1"/>
</dbReference>
<dbReference type="GO" id="GO:0004316">
    <property type="term" value="F:3-oxoacyl-[acyl-carrier-protein] reductase (NADPH) activity"/>
    <property type="evidence" value="ECO:0007669"/>
    <property type="project" value="UniProtKB-EC"/>
</dbReference>
<sequence>MSHSETGPVVVTGGSRGIGAATVETLAAAGRPVVFSYASSDAAAQEVCDRAAAAGGQAVAVKGDAADEAAVEKLFATCIERFGTPTGVFTNAGITGPVSNLADLDVADLRRVLEVNVTGTFLAARAAVRAMGKSGGSIVLMSSRAAKLGSGGEWIHYAASKGAIDTLCTGLAQEVGPQNIRVNAVAPGLIATEIHAAAGREHRLETADKTVPLGRVGTVEEVAKGVLWLLSDDSAYVTGTIIDIGGGR</sequence>
<dbReference type="STRING" id="1123237.Salmuc_04968"/>
<dbReference type="HOGENOM" id="CLU_010194_1_3_5"/>
<dbReference type="InterPro" id="IPR002347">
    <property type="entry name" value="SDR_fam"/>
</dbReference>
<keyword evidence="2 4" id="KW-0560">Oxidoreductase</keyword>
<dbReference type="FunFam" id="3.40.50.720:FF:000084">
    <property type="entry name" value="Short-chain dehydrogenase reductase"/>
    <property type="match status" value="1"/>
</dbReference>
<dbReference type="AlphaFoldDB" id="S9QWE4"/>